<sequence length="334" mass="37355">MACVVAFLLKLQEITEAPGRIVMVGNDPSGPHYDVFESSILQLPKPSGDIRSNRLAAKLPEDYDDVHSSYLSATYPATFYALYCSPTLKSKEIVTQLKQGMTDCKLQSCRGDILEDKIDEKCLSYLHQSEYNKEGSNEILWSVVRKKNKACTPKSIISLANKGSISLVGRWSQYLPFNKNVKITINVDNPFLLQGLVDHSAIFQGKSRSMNMVALAWCRGHLHVFQQRDDFAWYPLTNLGDESQNGATILYFALGTDFRIWNSNSEGFPGLWVSETDTSHAIKQKLAGSRWRRVEKKTLSGVNSNPTRSKTKTNINELAGYLLSSYPTSVVNAP</sequence>
<organism evidence="1">
    <name type="scientific">Blumeria graminis f. sp. tritici 96224</name>
    <dbReference type="NCBI Taxonomy" id="1268274"/>
    <lineage>
        <taxon>Eukaryota</taxon>
        <taxon>Fungi</taxon>
        <taxon>Dikarya</taxon>
        <taxon>Ascomycota</taxon>
        <taxon>Pezizomycotina</taxon>
        <taxon>Leotiomycetes</taxon>
        <taxon>Erysiphales</taxon>
        <taxon>Erysiphaceae</taxon>
        <taxon>Blumeria</taxon>
    </lineage>
</organism>
<name>A0A381L798_BLUGR</name>
<dbReference type="AlphaFoldDB" id="A0A381L798"/>
<evidence type="ECO:0000313" key="1">
    <source>
        <dbReference type="EMBL" id="SUZ09794.1"/>
    </source>
</evidence>
<feature type="non-terminal residue" evidence="1">
    <location>
        <position position="334"/>
    </location>
</feature>
<gene>
    <name evidence="1" type="ORF">BGT96224V2_LOCUS2961</name>
</gene>
<dbReference type="EMBL" id="UIGY01000057">
    <property type="protein sequence ID" value="SUZ09794.1"/>
    <property type="molecule type" value="Genomic_DNA"/>
</dbReference>
<proteinExistence type="predicted"/>
<accession>A0A381L798</accession>
<protein>
    <submittedName>
        <fullName evidence="1">BgtAc-30103</fullName>
    </submittedName>
</protein>
<reference evidence="1" key="1">
    <citation type="submission" date="2018-07" db="EMBL/GenBank/DDBJ databases">
        <authorList>
            <person name="Quirk P.G."/>
            <person name="Krulwich T.A."/>
        </authorList>
    </citation>
    <scope>NUCLEOTIDE SEQUENCE</scope>
    <source>
        <strain evidence="1">96224</strain>
    </source>
</reference>